<evidence type="ECO:0000313" key="1">
    <source>
        <dbReference type="EMBL" id="JAD89773.1"/>
    </source>
</evidence>
<reference evidence="1" key="1">
    <citation type="submission" date="2014-09" db="EMBL/GenBank/DDBJ databases">
        <authorList>
            <person name="Magalhaes I.L.F."/>
            <person name="Oliveira U."/>
            <person name="Santos F.R."/>
            <person name="Vidigal T.H.D.A."/>
            <person name="Brescovit A.D."/>
            <person name="Santos A.J."/>
        </authorList>
    </citation>
    <scope>NUCLEOTIDE SEQUENCE</scope>
    <source>
        <tissue evidence="1">Shoot tissue taken approximately 20 cm above the soil surface</tissue>
    </source>
</reference>
<organism evidence="1">
    <name type="scientific">Arundo donax</name>
    <name type="common">Giant reed</name>
    <name type="synonym">Donax arundinaceus</name>
    <dbReference type="NCBI Taxonomy" id="35708"/>
    <lineage>
        <taxon>Eukaryota</taxon>
        <taxon>Viridiplantae</taxon>
        <taxon>Streptophyta</taxon>
        <taxon>Embryophyta</taxon>
        <taxon>Tracheophyta</taxon>
        <taxon>Spermatophyta</taxon>
        <taxon>Magnoliopsida</taxon>
        <taxon>Liliopsida</taxon>
        <taxon>Poales</taxon>
        <taxon>Poaceae</taxon>
        <taxon>PACMAD clade</taxon>
        <taxon>Arundinoideae</taxon>
        <taxon>Arundineae</taxon>
        <taxon>Arundo</taxon>
    </lineage>
</organism>
<dbReference type="AlphaFoldDB" id="A0A0A9DSV0"/>
<reference evidence="1" key="2">
    <citation type="journal article" date="2015" name="Data Brief">
        <title>Shoot transcriptome of the giant reed, Arundo donax.</title>
        <authorList>
            <person name="Barrero R.A."/>
            <person name="Guerrero F.D."/>
            <person name="Moolhuijzen P."/>
            <person name="Goolsby J.A."/>
            <person name="Tidwell J."/>
            <person name="Bellgard S.E."/>
            <person name="Bellgard M.I."/>
        </authorList>
    </citation>
    <scope>NUCLEOTIDE SEQUENCE</scope>
    <source>
        <tissue evidence="1">Shoot tissue taken approximately 20 cm above the soil surface</tissue>
    </source>
</reference>
<dbReference type="EMBL" id="GBRH01208122">
    <property type="protein sequence ID" value="JAD89773.1"/>
    <property type="molecule type" value="Transcribed_RNA"/>
</dbReference>
<sequence length="27" mass="2940">MLVFSYGITTFSLYVPVATVMTKCPAV</sequence>
<name>A0A0A9DSV0_ARUDO</name>
<protein>
    <submittedName>
        <fullName evidence="1">Uncharacterized protein</fullName>
    </submittedName>
</protein>
<accession>A0A0A9DSV0</accession>
<proteinExistence type="predicted"/>